<evidence type="ECO:0000313" key="1">
    <source>
        <dbReference type="EMBL" id="CCA14504.1"/>
    </source>
</evidence>
<reference evidence="1" key="1">
    <citation type="journal article" date="2011" name="PLoS Biol.">
        <title>Gene gain and loss during evolution of obligate parasitism in the white rust pathogen of Arabidopsis thaliana.</title>
        <authorList>
            <person name="Kemen E."/>
            <person name="Gardiner A."/>
            <person name="Schultz-Larsen T."/>
            <person name="Kemen A.C."/>
            <person name="Balmuth A.L."/>
            <person name="Robert-Seilaniantz A."/>
            <person name="Bailey K."/>
            <person name="Holub E."/>
            <person name="Studholme D.J."/>
            <person name="Maclean D."/>
            <person name="Jones J.D."/>
        </authorList>
    </citation>
    <scope>NUCLEOTIDE SEQUENCE</scope>
</reference>
<reference evidence="1" key="2">
    <citation type="submission" date="2011-02" db="EMBL/GenBank/DDBJ databases">
        <authorList>
            <person name="MacLean D."/>
        </authorList>
    </citation>
    <scope>NUCLEOTIDE SEQUENCE</scope>
</reference>
<dbReference type="AlphaFoldDB" id="F0W0D2"/>
<sequence>MVTKPSFTKFFIMQIHRRMRIITNININLDASVYSCQSCLLGNVGALRANLALEKKIILNLDVRNFEKRVQILRL</sequence>
<protein>
    <submittedName>
        <fullName evidence="1">AlNc14C4G575 protein</fullName>
    </submittedName>
</protein>
<gene>
    <name evidence="1" type="primary">AlNc14C4G575</name>
    <name evidence="1" type="ORF">ALNC14_006470</name>
</gene>
<organism evidence="1">
    <name type="scientific">Albugo laibachii Nc14</name>
    <dbReference type="NCBI Taxonomy" id="890382"/>
    <lineage>
        <taxon>Eukaryota</taxon>
        <taxon>Sar</taxon>
        <taxon>Stramenopiles</taxon>
        <taxon>Oomycota</taxon>
        <taxon>Peronosporomycetes</taxon>
        <taxon>Albuginales</taxon>
        <taxon>Albuginaceae</taxon>
        <taxon>Albugo</taxon>
    </lineage>
</organism>
<name>F0W0D2_9STRA</name>
<proteinExistence type="predicted"/>
<accession>F0W0D2</accession>
<dbReference type="HOGENOM" id="CLU_2676216_0_0_1"/>
<dbReference type="EMBL" id="FR824049">
    <property type="protein sequence ID" value="CCA14504.1"/>
    <property type="molecule type" value="Genomic_DNA"/>
</dbReference>